<dbReference type="Proteomes" id="UP000054886">
    <property type="component" value="Unassembled WGS sequence"/>
</dbReference>
<dbReference type="InterPro" id="IPR013258">
    <property type="entry name" value="Striatin_N"/>
</dbReference>
<dbReference type="PANTHER" id="PTHR15653:SF0">
    <property type="entry name" value="CONNECTOR OF KINASE TO AP-1, ISOFORM E"/>
    <property type="match status" value="1"/>
</dbReference>
<evidence type="ECO:0000256" key="1">
    <source>
        <dbReference type="ARBA" id="ARBA00023054"/>
    </source>
</evidence>
<feature type="region of interest" description="Disordered" evidence="3">
    <location>
        <begin position="58"/>
        <end position="80"/>
    </location>
</feature>
<protein>
    <submittedName>
        <fullName evidence="5">Factor arrest protein 8</fullName>
    </submittedName>
</protein>
<dbReference type="VEuPathDB" id="FungiDB:GVI51_L12793"/>
<keyword evidence="1 2" id="KW-0175">Coiled coil</keyword>
<dbReference type="VEuPathDB" id="FungiDB:B1J91_L12848g"/>
<dbReference type="Pfam" id="PF08232">
    <property type="entry name" value="Striatin"/>
    <property type="match status" value="1"/>
</dbReference>
<dbReference type="InterPro" id="IPR051488">
    <property type="entry name" value="WD_repeat_striatin"/>
</dbReference>
<dbReference type="EMBL" id="LLZZ01000122">
    <property type="protein sequence ID" value="KTB02889.1"/>
    <property type="molecule type" value="Genomic_DNA"/>
</dbReference>
<accession>A0A0W0CI41</accession>
<dbReference type="EMBL" id="LLZZ01000146">
    <property type="protein sequence ID" value="KTA99265.1"/>
    <property type="molecule type" value="Genomic_DNA"/>
</dbReference>
<dbReference type="OMA" id="ERDRITW"/>
<feature type="domain" description="Striatin N-terminal" evidence="4">
    <location>
        <begin position="5"/>
        <end position="49"/>
    </location>
</feature>
<feature type="compositionally biased region" description="Polar residues" evidence="3">
    <location>
        <begin position="132"/>
        <end position="147"/>
    </location>
</feature>
<gene>
    <name evidence="6" type="ORF">AO440_004849</name>
    <name evidence="5" type="ORF">AO440_005041</name>
</gene>
<feature type="coiled-coil region" evidence="2">
    <location>
        <begin position="24"/>
        <end position="51"/>
    </location>
</feature>
<feature type="region of interest" description="Disordered" evidence="3">
    <location>
        <begin position="132"/>
        <end position="203"/>
    </location>
</feature>
<dbReference type="VEuPathDB" id="FungiDB:CAGL0L12848g"/>
<evidence type="ECO:0000256" key="2">
    <source>
        <dbReference type="SAM" id="Coils"/>
    </source>
</evidence>
<evidence type="ECO:0000259" key="4">
    <source>
        <dbReference type="Pfam" id="PF08232"/>
    </source>
</evidence>
<dbReference type="VEuPathDB" id="FungiDB:GWK60_L16775"/>
<organism evidence="5 7">
    <name type="scientific">Candida glabrata</name>
    <name type="common">Yeast</name>
    <name type="synonym">Torulopsis glabrata</name>
    <dbReference type="NCBI Taxonomy" id="5478"/>
    <lineage>
        <taxon>Eukaryota</taxon>
        <taxon>Fungi</taxon>
        <taxon>Dikarya</taxon>
        <taxon>Ascomycota</taxon>
        <taxon>Saccharomycotina</taxon>
        <taxon>Saccharomycetes</taxon>
        <taxon>Saccharomycetales</taxon>
        <taxon>Saccharomycetaceae</taxon>
        <taxon>Nakaseomyces</taxon>
    </lineage>
</organism>
<evidence type="ECO:0000313" key="7">
    <source>
        <dbReference type="Proteomes" id="UP000054886"/>
    </source>
</evidence>
<evidence type="ECO:0000256" key="3">
    <source>
        <dbReference type="SAM" id="MobiDB-lite"/>
    </source>
</evidence>
<name>A0A0W0CI41_CANGB</name>
<feature type="compositionally biased region" description="Basic and acidic residues" evidence="3">
    <location>
        <begin position="152"/>
        <end position="161"/>
    </location>
</feature>
<proteinExistence type="predicted"/>
<dbReference type="PANTHER" id="PTHR15653">
    <property type="entry name" value="STRIATIN"/>
    <property type="match status" value="1"/>
</dbReference>
<comment type="caution">
    <text evidence="5">The sequence shown here is derived from an EMBL/GenBank/DDBJ whole genome shotgun (WGS) entry which is preliminary data.</text>
</comment>
<evidence type="ECO:0000313" key="5">
    <source>
        <dbReference type="EMBL" id="KTA99265.1"/>
    </source>
</evidence>
<evidence type="ECO:0000313" key="6">
    <source>
        <dbReference type="EMBL" id="KTB02889.1"/>
    </source>
</evidence>
<reference evidence="5 7" key="1">
    <citation type="submission" date="2015-10" db="EMBL/GenBank/DDBJ databases">
        <title>Draft genomes sequences of Candida glabrata isolates 1A, 1B, 2A, 2B, 3A and 3B.</title>
        <authorList>
            <person name="Haavelsrud O.E."/>
            <person name="Gaustad P."/>
        </authorList>
    </citation>
    <scope>NUCLEOTIDE SEQUENCE [LARGE SCALE GENOMIC DNA]</scope>
    <source>
        <strain evidence="5">910700640</strain>
    </source>
</reference>
<sequence>MAHYTLPGVMHYLQTEFTKNERDRITWELERAEMRARIIELENENKDLKYKLVSIQNGEAESRSSQEKADKSKENNATGLAPLIKSKQAVQDNVKEIVYLLKSPNANDQIESLKNKSNTTYQVSRMALNSSSDYSNGLSNQASTKSPGQVKLDNKGRKNELDAEDQSDERVKFELEEVSDADTVLPSDESDTEHSSKKKPAKVASLFKSDVPQANRSVTRLPEYVKNMKVYKNMILMNTDKNDMILVDVLKDNKLSNPRRFVLNGLTEDLLDYFIVGESQIMTIDESGLKLWELGKPDCISHISIFKDGHIKHINYEDIIRVDFKNKWLLFATKENVVIIEVVITKSSSPSHLSINKKHIVETYKSIVDVVLGMTEKSFITICGPPYELNIYNFQGEILQTVSLEKHMAGTMLLRDEYAKTSFQLNKESAKLLIQINNIILVYSFDQKIIVLKRLLKNIPASIMFKSSNDVVILAYSPKRIEYRTLARFDYIQKVISNEGEGTAEEVEDLSLVNESYGHQISARACPMDIITLNKKMMLLTAGDTGLLSLDQLVNSK</sequence>
<dbReference type="AlphaFoldDB" id="A0A0W0CI41"/>
<feature type="compositionally biased region" description="Basic and acidic residues" evidence="3">
    <location>
        <begin position="60"/>
        <end position="74"/>
    </location>
</feature>